<dbReference type="SUPFAM" id="SSF48317">
    <property type="entry name" value="Acid phosphatase/Vanadium-dependent haloperoxidase"/>
    <property type="match status" value="1"/>
</dbReference>
<accession>A0A6L5XVK4</accession>
<feature type="transmembrane region" description="Helical" evidence="1">
    <location>
        <begin position="213"/>
        <end position="231"/>
    </location>
</feature>
<feature type="transmembrane region" description="Helical" evidence="1">
    <location>
        <begin position="143"/>
        <end position="162"/>
    </location>
</feature>
<dbReference type="Gene3D" id="1.20.144.10">
    <property type="entry name" value="Phosphatidic acid phosphatase type 2/haloperoxidase"/>
    <property type="match status" value="1"/>
</dbReference>
<dbReference type="EMBL" id="VUMT01000003">
    <property type="protein sequence ID" value="MSS62856.1"/>
    <property type="molecule type" value="Genomic_DNA"/>
</dbReference>
<sequence length="296" mass="33574">MNFLFYLESIRTPFLTNLFRFLTFFGEEAFILVFLCSIYWCYNKKLAYRLCFSYFLSGLCIQILKITFRIPRPWIKSPEFHPVKEATKTATGYSFPSGHTQSATASYTTLALFYKKTTIIIGAVFLIIGVTLSRMYLGVHTPQDVLCSFFITFLLTLAVNSIFDRINLTKQKSLYIAIGLFFISIITIFYSILLIRQGTVPIEQGADCYKAGGAGIGFAIGWFIESNYINFNEKPSSIKTGSFRLFLGALVAILIKVGWKNLFGQSIPSDILRYGVLVLWLTTLYPAIIKRCSFLA</sequence>
<dbReference type="PANTHER" id="PTHR14969">
    <property type="entry name" value="SPHINGOSINE-1-PHOSPHATE PHOSPHOHYDROLASE"/>
    <property type="match status" value="1"/>
</dbReference>
<keyword evidence="1" id="KW-0472">Membrane</keyword>
<feature type="transmembrane region" description="Helical" evidence="1">
    <location>
        <begin position="271"/>
        <end position="289"/>
    </location>
</feature>
<dbReference type="Proteomes" id="UP000482209">
    <property type="component" value="Unassembled WGS sequence"/>
</dbReference>
<feature type="transmembrane region" description="Helical" evidence="1">
    <location>
        <begin position="46"/>
        <end position="68"/>
    </location>
</feature>
<gene>
    <name evidence="3" type="ORF">FYJ58_03055</name>
</gene>
<keyword evidence="4" id="KW-1185">Reference proteome</keyword>
<evidence type="ECO:0000313" key="4">
    <source>
        <dbReference type="Proteomes" id="UP000482209"/>
    </source>
</evidence>
<keyword evidence="1" id="KW-1133">Transmembrane helix</keyword>
<feature type="domain" description="Phosphatidic acid phosphatase type 2/haloperoxidase" evidence="2">
    <location>
        <begin position="50"/>
        <end position="160"/>
    </location>
</feature>
<keyword evidence="1" id="KW-0812">Transmembrane</keyword>
<evidence type="ECO:0000313" key="3">
    <source>
        <dbReference type="EMBL" id="MSS62856.1"/>
    </source>
</evidence>
<protein>
    <submittedName>
        <fullName evidence="3">Phosphatase PAP2 family protein</fullName>
    </submittedName>
</protein>
<feature type="transmembrane region" description="Helical" evidence="1">
    <location>
        <begin position="243"/>
        <end position="259"/>
    </location>
</feature>
<organism evidence="3 4">
    <name type="scientific">Velocimicrobium porci</name>
    <dbReference type="NCBI Taxonomy" id="2606634"/>
    <lineage>
        <taxon>Bacteria</taxon>
        <taxon>Bacillati</taxon>
        <taxon>Bacillota</taxon>
        <taxon>Clostridia</taxon>
        <taxon>Lachnospirales</taxon>
        <taxon>Lachnospiraceae</taxon>
        <taxon>Velocimicrobium</taxon>
    </lineage>
</organism>
<evidence type="ECO:0000259" key="2">
    <source>
        <dbReference type="SMART" id="SM00014"/>
    </source>
</evidence>
<dbReference type="InterPro" id="IPR000326">
    <property type="entry name" value="PAP2/HPO"/>
</dbReference>
<dbReference type="AlphaFoldDB" id="A0A6L5XVK4"/>
<comment type="caution">
    <text evidence="3">The sequence shown here is derived from an EMBL/GenBank/DDBJ whole genome shotgun (WGS) entry which is preliminary data.</text>
</comment>
<dbReference type="InterPro" id="IPR036938">
    <property type="entry name" value="PAP2/HPO_sf"/>
</dbReference>
<reference evidence="3 4" key="1">
    <citation type="submission" date="2019-08" db="EMBL/GenBank/DDBJ databases">
        <title>In-depth cultivation of the pig gut microbiome towards novel bacterial diversity and tailored functional studies.</title>
        <authorList>
            <person name="Wylensek D."/>
            <person name="Hitch T.C.A."/>
            <person name="Clavel T."/>
        </authorList>
    </citation>
    <scope>NUCLEOTIDE SEQUENCE [LARGE SCALE GENOMIC DNA]</scope>
    <source>
        <strain evidence="3 4">WCA-693-APC-MOT-I</strain>
    </source>
</reference>
<evidence type="ECO:0000256" key="1">
    <source>
        <dbReference type="SAM" id="Phobius"/>
    </source>
</evidence>
<feature type="transmembrane region" description="Helical" evidence="1">
    <location>
        <begin position="174"/>
        <end position="193"/>
    </location>
</feature>
<name>A0A6L5XVK4_9FIRM</name>
<feature type="transmembrane region" description="Helical" evidence="1">
    <location>
        <begin position="119"/>
        <end position="137"/>
    </location>
</feature>
<dbReference type="Pfam" id="PF01569">
    <property type="entry name" value="PAP2"/>
    <property type="match status" value="1"/>
</dbReference>
<dbReference type="PANTHER" id="PTHR14969:SF13">
    <property type="entry name" value="AT30094P"/>
    <property type="match status" value="1"/>
</dbReference>
<feature type="transmembrane region" description="Helical" evidence="1">
    <location>
        <begin position="21"/>
        <end position="40"/>
    </location>
</feature>
<proteinExistence type="predicted"/>
<dbReference type="SMART" id="SM00014">
    <property type="entry name" value="acidPPc"/>
    <property type="match status" value="1"/>
</dbReference>
<dbReference type="RefSeq" id="WP_154517065.1">
    <property type="nucleotide sequence ID" value="NZ_VUMT01000003.1"/>
</dbReference>